<dbReference type="RefSeq" id="WP_121047489.1">
    <property type="nucleotide sequence ID" value="NZ_AP018711.1"/>
</dbReference>
<dbReference type="KEGG" id="smic:SmB9_15680"/>
<reference evidence="5 7" key="2">
    <citation type="submission" date="2018-10" db="EMBL/GenBank/DDBJ databases">
        <title>Genomic Encyclopedia of Type Strains, Phase IV (KMG-IV): sequencing the most valuable type-strain genomes for metagenomic binning, comparative biology and taxonomic classification.</title>
        <authorList>
            <person name="Goeker M."/>
        </authorList>
    </citation>
    <scope>NUCLEOTIDE SEQUENCE [LARGE SCALE GENOMIC DNA]</scope>
    <source>
        <strain evidence="5 7">DSM 19791</strain>
    </source>
</reference>
<dbReference type="Pfam" id="PF19278">
    <property type="entry name" value="Hydant_A_C"/>
    <property type="match status" value="1"/>
</dbReference>
<dbReference type="InterPro" id="IPR043129">
    <property type="entry name" value="ATPase_NBD"/>
</dbReference>
<feature type="domain" description="Hydantoinase A/oxoprolinase" evidence="1">
    <location>
        <begin position="202"/>
        <end position="489"/>
    </location>
</feature>
<dbReference type="Pfam" id="PF05378">
    <property type="entry name" value="Hydant_A_N"/>
    <property type="match status" value="1"/>
</dbReference>
<evidence type="ECO:0000259" key="3">
    <source>
        <dbReference type="Pfam" id="PF19278"/>
    </source>
</evidence>
<dbReference type="GO" id="GO:0006749">
    <property type="term" value="P:glutathione metabolic process"/>
    <property type="evidence" value="ECO:0007669"/>
    <property type="project" value="TreeGrafter"/>
</dbReference>
<feature type="domain" description="Acetophenone carboxylase-like C-terminal" evidence="3">
    <location>
        <begin position="511"/>
        <end position="673"/>
    </location>
</feature>
<name>A0AAD1G0R5_SPHMI</name>
<keyword evidence="7" id="KW-1185">Reference proteome</keyword>
<feature type="domain" description="Hydantoinase/oxoprolinase N-terminal" evidence="2">
    <location>
        <begin position="7"/>
        <end position="178"/>
    </location>
</feature>
<protein>
    <submittedName>
        <fullName evidence="4">5-oxoprolinase</fullName>
    </submittedName>
    <submittedName>
        <fullName evidence="5">N-methylhydantoinase A</fullName>
    </submittedName>
</protein>
<dbReference type="Pfam" id="PF01968">
    <property type="entry name" value="Hydantoinase_A"/>
    <property type="match status" value="1"/>
</dbReference>
<dbReference type="Proteomes" id="UP000275727">
    <property type="component" value="Chromosome"/>
</dbReference>
<accession>A0AAD1G0R5</accession>
<evidence type="ECO:0000313" key="7">
    <source>
        <dbReference type="Proteomes" id="UP000276029"/>
    </source>
</evidence>
<dbReference type="AlphaFoldDB" id="A0AAD1G0R5"/>
<evidence type="ECO:0000259" key="2">
    <source>
        <dbReference type="Pfam" id="PF05378"/>
    </source>
</evidence>
<dbReference type="PANTHER" id="PTHR11365:SF23">
    <property type="entry name" value="HYPOTHETICAL 5-OXOPROLINASE (EUROFUNG)-RELATED"/>
    <property type="match status" value="1"/>
</dbReference>
<proteinExistence type="predicted"/>
<evidence type="ECO:0000313" key="5">
    <source>
        <dbReference type="EMBL" id="RKS90990.1"/>
    </source>
</evidence>
<gene>
    <name evidence="5" type="ORF">DFR51_0534</name>
    <name evidence="4" type="ORF">SmB9_15680</name>
</gene>
<dbReference type="InterPro" id="IPR002821">
    <property type="entry name" value="Hydantoinase_A"/>
</dbReference>
<dbReference type="Proteomes" id="UP000276029">
    <property type="component" value="Unassembled WGS sequence"/>
</dbReference>
<dbReference type="GO" id="GO:0017168">
    <property type="term" value="F:5-oxoprolinase (ATP-hydrolyzing) activity"/>
    <property type="evidence" value="ECO:0007669"/>
    <property type="project" value="TreeGrafter"/>
</dbReference>
<dbReference type="InterPro" id="IPR008040">
    <property type="entry name" value="Hydant_A_N"/>
</dbReference>
<dbReference type="SUPFAM" id="SSF53067">
    <property type="entry name" value="Actin-like ATPase domain"/>
    <property type="match status" value="1"/>
</dbReference>
<dbReference type="EMBL" id="RBWX01000007">
    <property type="protein sequence ID" value="RKS90990.1"/>
    <property type="molecule type" value="Genomic_DNA"/>
</dbReference>
<evidence type="ECO:0000313" key="4">
    <source>
        <dbReference type="EMBL" id="BBE33910.1"/>
    </source>
</evidence>
<dbReference type="GO" id="GO:0005829">
    <property type="term" value="C:cytosol"/>
    <property type="evidence" value="ECO:0007669"/>
    <property type="project" value="TreeGrafter"/>
</dbReference>
<evidence type="ECO:0000313" key="6">
    <source>
        <dbReference type="Proteomes" id="UP000275727"/>
    </source>
</evidence>
<sequence length="682" mass="73992">MTQDRYRVAVDVGGTFMDFVLMDEATGAARVEKIPSIPDRLHEQFLNGIESLDVDIDSIQQIFHGMTVGVNALVQEKGAKVGLLTTKGFRDVLEMGRGGRKPVYNFLHQAAAPLVERYLRLEIPERMTFDGEVLTPIDLEAVDTQVDLLLARGAEAIAICFLHAYAQPAHEIAARQRILARHPHLPISMSHEIASEWREYERTSTTVLNAFIQPTVQTYLTNLETKLKYTNYTRALAIMQSSGGVVDAKTAGQKPIRTLMSGPAGGVIGAKFLCDRLGYANVICTDVGGTTYDVAIIEEGRVLERSQAEIAQRPILGSLIDVISIGAGGGSIAWLDHRGGLQVGPQSAGASPGPVCFGRGGTEPTVTDAHLTLGRLDPAYFLGGRMQLDTDGARAAIEKKIAEPLGLDLQLAAQGIVSIAETNMANAIRSKTVERGLDPREFVLLAYGGGGGLFACSVAEELEVPKVIVPNAPANFSAWGILTTDYMEDEVRTKVMPFDAAHIAGALVTMNDLETRAASGIGQYGFADGDIERVKRFDLRFENQEYTITIDLEDAWQDAASILEGARKRFVESHIRLYGHGEPDAPLELVSIRCRAIGRVRAPEIAPMPERPQGAAMRQLDVYFPRTGKAVPTDVFDRETLAAGQVVTGPAIINEWTMTTIVPPGWQSTCDTFGNLVLEPTL</sequence>
<dbReference type="InterPro" id="IPR049517">
    <property type="entry name" value="ACX-like_C"/>
</dbReference>
<dbReference type="PANTHER" id="PTHR11365">
    <property type="entry name" value="5-OXOPROLINASE RELATED"/>
    <property type="match status" value="1"/>
</dbReference>
<evidence type="ECO:0000259" key="1">
    <source>
        <dbReference type="Pfam" id="PF01968"/>
    </source>
</evidence>
<organism evidence="4 6">
    <name type="scientific">Sphingosinicella microcystinivorans</name>
    <dbReference type="NCBI Taxonomy" id="335406"/>
    <lineage>
        <taxon>Bacteria</taxon>
        <taxon>Pseudomonadati</taxon>
        <taxon>Pseudomonadota</taxon>
        <taxon>Alphaproteobacteria</taxon>
        <taxon>Sphingomonadales</taxon>
        <taxon>Sphingosinicellaceae</taxon>
        <taxon>Sphingosinicella</taxon>
    </lineage>
</organism>
<reference evidence="4 6" key="1">
    <citation type="submission" date="2018-06" db="EMBL/GenBank/DDBJ databases">
        <title>Complete Genome Sequence of the Microcystin-Degrading Bacterium Sphingosinicella microcystinivorans Strain B-9.</title>
        <authorList>
            <person name="Jin H."/>
            <person name="Nishizawa T."/>
            <person name="Guo Y."/>
            <person name="Nishizawa A."/>
            <person name="Park H."/>
            <person name="Kato H."/>
            <person name="Tsuji K."/>
            <person name="Harada K."/>
        </authorList>
    </citation>
    <scope>NUCLEOTIDE SEQUENCE [LARGE SCALE GENOMIC DNA]</scope>
    <source>
        <strain evidence="4 6">B9</strain>
    </source>
</reference>
<dbReference type="InterPro" id="IPR045079">
    <property type="entry name" value="Oxoprolinase-like"/>
</dbReference>
<dbReference type="EMBL" id="AP018711">
    <property type="protein sequence ID" value="BBE33910.1"/>
    <property type="molecule type" value="Genomic_DNA"/>
</dbReference>